<name>A0A836HWI3_LEIEN</name>
<dbReference type="AlphaFoldDB" id="A0A836HWI3"/>
<feature type="compositionally biased region" description="Polar residues" evidence="1">
    <location>
        <begin position="617"/>
        <end position="632"/>
    </location>
</feature>
<evidence type="ECO:0000313" key="2">
    <source>
        <dbReference type="EMBL" id="KAG5484165.1"/>
    </source>
</evidence>
<feature type="compositionally biased region" description="Polar residues" evidence="1">
    <location>
        <begin position="362"/>
        <end position="372"/>
    </location>
</feature>
<evidence type="ECO:0000256" key="1">
    <source>
        <dbReference type="SAM" id="MobiDB-lite"/>
    </source>
</evidence>
<dbReference type="OrthoDB" id="273682at2759"/>
<comment type="caution">
    <text evidence="2">The sequence shown here is derived from an EMBL/GenBank/DDBJ whole genome shotgun (WGS) entry which is preliminary data.</text>
</comment>
<accession>A0A836HWI3</accession>
<dbReference type="EMBL" id="JAFHKP010000010">
    <property type="protein sequence ID" value="KAG5484165.1"/>
    <property type="molecule type" value="Genomic_DNA"/>
</dbReference>
<sequence length="754" mass="81746">MTSLTSTTATVSPFSEETAIVLDKWLYDVCGEELLQFPSHRRREFPLYLERLRRVAKMKQFVSGTFDYPSRSGTREVLVLQKMLEALASREQAVVREREQVQNDVRQVQRVLEGQVMGASVTVEEERALITSEAAAAAAEVQTLKDAAAAAPASTRPAGPVTALSAAQAQVCASTPQSQGYVSLDLGATADGVAAVARSDAATPKRLQAGDEAVSESSDTSVAPKSVFSVAQSPHRADYEQKSALSLRYISEVHAKTQDMSRQRTETDQRHARLLAEKKQLDKKYEALQTTEELVVARHQEAVSHKNEETLLLSEEVAMYAAEEAAFGSSWAECFAMLDGEPAAPCSTGEPQYREKAPHLSNEASPLASSSPHVLLISPPSNHSSSAPSFPAPSSSIRSLCGEALSDVVAAPPRDSASPKAVAQNERDNASAHFSTLSGRILGGGASISALASRATPLQREALEVLRHRLSEIGARTFSHRRHLLSEAQVHQGRFRHSQQRLKEWQDMAAQLRRTHHQLRGQVDVIHTVLSDTAARLERGSSTAQRTGYGEQLSRLNSLLKERSYETLQYYMGSSDDVAMDTLFDASADEELRALQRPSPSALSEGGGLTPARSCPASASTPTTPVRRSSQAIACRSRDNTLSLSAYSRTPVREAEDNGFTAAATYSGDVSTQSSTDTPHCHRSRYDLVRHLQRWESALLAERLALLKAAHMVPGPYSGTGANTKQVGGFSATDAYQKLRALLLRKKNSASQSA</sequence>
<reference evidence="2 3" key="1">
    <citation type="submission" date="2021-02" db="EMBL/GenBank/DDBJ databases">
        <title>Leishmania (Mundinia) enrietti genome sequencing and assembly.</title>
        <authorList>
            <person name="Almutairi H."/>
            <person name="Gatherer D."/>
        </authorList>
    </citation>
    <scope>NUCLEOTIDE SEQUENCE [LARGE SCALE GENOMIC DNA]</scope>
    <source>
        <strain evidence="2">CUR178</strain>
    </source>
</reference>
<keyword evidence="3" id="KW-1185">Reference proteome</keyword>
<feature type="region of interest" description="Disordered" evidence="1">
    <location>
        <begin position="199"/>
        <end position="234"/>
    </location>
</feature>
<dbReference type="RefSeq" id="XP_067695053.1">
    <property type="nucleotide sequence ID" value="XM_067838965.1"/>
</dbReference>
<dbReference type="KEGG" id="lenr:94174475"/>
<dbReference type="Proteomes" id="UP000674179">
    <property type="component" value="Chromosome 10"/>
</dbReference>
<protein>
    <submittedName>
        <fullName evidence="2">Uncharacterized protein</fullName>
    </submittedName>
</protein>
<feature type="region of interest" description="Disordered" evidence="1">
    <location>
        <begin position="597"/>
        <end position="632"/>
    </location>
</feature>
<dbReference type="GeneID" id="94174475"/>
<organism evidence="2 3">
    <name type="scientific">Leishmania enriettii</name>
    <dbReference type="NCBI Taxonomy" id="5663"/>
    <lineage>
        <taxon>Eukaryota</taxon>
        <taxon>Discoba</taxon>
        <taxon>Euglenozoa</taxon>
        <taxon>Kinetoplastea</taxon>
        <taxon>Metakinetoplastina</taxon>
        <taxon>Trypanosomatida</taxon>
        <taxon>Trypanosomatidae</taxon>
        <taxon>Leishmaniinae</taxon>
        <taxon>Leishmania</taxon>
    </lineage>
</organism>
<feature type="region of interest" description="Disordered" evidence="1">
    <location>
        <begin position="346"/>
        <end position="393"/>
    </location>
</feature>
<gene>
    <name evidence="2" type="ORF">CUR178_07319</name>
</gene>
<proteinExistence type="predicted"/>
<feature type="compositionally biased region" description="Low complexity" evidence="1">
    <location>
        <begin position="378"/>
        <end position="393"/>
    </location>
</feature>
<evidence type="ECO:0000313" key="3">
    <source>
        <dbReference type="Proteomes" id="UP000674179"/>
    </source>
</evidence>